<dbReference type="EMBL" id="AOIU01000020">
    <property type="protein sequence ID" value="ELZ26525.1"/>
    <property type="molecule type" value="Genomic_DNA"/>
</dbReference>
<dbReference type="OrthoDB" id="193612at2157"/>
<dbReference type="InterPro" id="IPR052026">
    <property type="entry name" value="ExeA_AAA_ATPase_DNA-bind"/>
</dbReference>
<dbReference type="eggNOG" id="arCOG00472">
    <property type="taxonomic scope" value="Archaea"/>
</dbReference>
<evidence type="ECO:0000313" key="2">
    <source>
        <dbReference type="Proteomes" id="UP000011626"/>
    </source>
</evidence>
<name>M0CTG4_9EURY</name>
<dbReference type="Gene3D" id="3.40.50.300">
    <property type="entry name" value="P-loop containing nucleotide triphosphate hydrolases"/>
    <property type="match status" value="1"/>
</dbReference>
<reference evidence="1 2" key="1">
    <citation type="journal article" date="2014" name="PLoS Genet.">
        <title>Phylogenetically driven sequencing of extremely halophilic archaea reveals strategies for static and dynamic osmo-response.</title>
        <authorList>
            <person name="Becker E.A."/>
            <person name="Seitzer P.M."/>
            <person name="Tritt A."/>
            <person name="Larsen D."/>
            <person name="Krusor M."/>
            <person name="Yao A.I."/>
            <person name="Wu D."/>
            <person name="Madern D."/>
            <person name="Eisen J.A."/>
            <person name="Darling A.E."/>
            <person name="Facciotti M.T."/>
        </authorList>
    </citation>
    <scope>NUCLEOTIDE SEQUENCE [LARGE SCALE GENOMIC DNA]</scope>
    <source>
        <strain evidence="1 2">2-9-1</strain>
    </source>
</reference>
<organism evidence="1 2">
    <name type="scientific">Halosimplex carlsbadense 2-9-1</name>
    <dbReference type="NCBI Taxonomy" id="797114"/>
    <lineage>
        <taxon>Archaea</taxon>
        <taxon>Methanobacteriati</taxon>
        <taxon>Methanobacteriota</taxon>
        <taxon>Stenosarchaea group</taxon>
        <taxon>Halobacteria</taxon>
        <taxon>Halobacteriales</taxon>
        <taxon>Haloarculaceae</taxon>
        <taxon>Halosimplex</taxon>
    </lineage>
</organism>
<gene>
    <name evidence="1" type="ORF">C475_08867</name>
</gene>
<dbReference type="PANTHER" id="PTHR35894">
    <property type="entry name" value="GENERAL SECRETION PATHWAY PROTEIN A-RELATED"/>
    <property type="match status" value="1"/>
</dbReference>
<dbReference type="RefSeq" id="WP_006883448.1">
    <property type="nucleotide sequence ID" value="NZ_AOIU01000020.1"/>
</dbReference>
<dbReference type="PANTHER" id="PTHR35894:SF1">
    <property type="entry name" value="PHOSPHORIBULOKINASE _ URIDINE KINASE FAMILY"/>
    <property type="match status" value="1"/>
</dbReference>
<dbReference type="Proteomes" id="UP000011626">
    <property type="component" value="Unassembled WGS sequence"/>
</dbReference>
<keyword evidence="2" id="KW-1185">Reference proteome</keyword>
<dbReference type="SUPFAM" id="SSF52540">
    <property type="entry name" value="P-loop containing nucleoside triphosphate hydrolases"/>
    <property type="match status" value="1"/>
</dbReference>
<evidence type="ECO:0008006" key="3">
    <source>
        <dbReference type="Google" id="ProtNLM"/>
    </source>
</evidence>
<dbReference type="AlphaFoldDB" id="M0CTG4"/>
<comment type="caution">
    <text evidence="1">The sequence shown here is derived from an EMBL/GenBank/DDBJ whole genome shotgun (WGS) entry which is preliminary data.</text>
</comment>
<proteinExistence type="predicted"/>
<protein>
    <recommendedName>
        <fullName evidence="3">Orc1/cdc6 family replication initiation protein</fullName>
    </recommendedName>
</protein>
<dbReference type="STRING" id="797114.C475_08867"/>
<sequence>MSDDQFAAALEKVDAAQQEYGQQIGLRDGRTPFASESLPSAQVSVRVNQDLLKEVASHFINRSGHVSITDEPGSGKSHFRDLVYDSLQSGGASDDFAVARIREIADITTRRLYVRVLDELQEADAVDVPDTYPHATDDVLSVLEDVSDQLEAEGMCCIVQIDQLEDVASNTRTFRELLSGLQAIGDLGDGEPTFLLFLFGTPRASERLEELRETLATRFIAKDRELERFTYPETAELVGRWLSWARGEEYDDGYPIDPFTSGAVEAIVERSDGTPRSTRQECFHAFRAGVEQYADGDGVEITAETIRTYA</sequence>
<evidence type="ECO:0000313" key="1">
    <source>
        <dbReference type="EMBL" id="ELZ26525.1"/>
    </source>
</evidence>
<accession>M0CTG4</accession>
<dbReference type="InterPro" id="IPR027417">
    <property type="entry name" value="P-loop_NTPase"/>
</dbReference>